<accession>A0ABD1TIU5</accession>
<dbReference type="EMBL" id="JBFOLK010000005">
    <property type="protein sequence ID" value="KAL2512642.1"/>
    <property type="molecule type" value="Genomic_DNA"/>
</dbReference>
<comment type="caution">
    <text evidence="1">The sequence shown here is derived from an EMBL/GenBank/DDBJ whole genome shotgun (WGS) entry which is preliminary data.</text>
</comment>
<dbReference type="Proteomes" id="UP001604336">
    <property type="component" value="Unassembled WGS sequence"/>
</dbReference>
<keyword evidence="2" id="KW-1185">Reference proteome</keyword>
<proteinExistence type="predicted"/>
<reference evidence="2" key="1">
    <citation type="submission" date="2024-07" db="EMBL/GenBank/DDBJ databases">
        <title>Two chromosome-level genome assemblies of Korean endemic species Abeliophyllum distichum and Forsythia ovata (Oleaceae).</title>
        <authorList>
            <person name="Jang H."/>
        </authorList>
    </citation>
    <scope>NUCLEOTIDE SEQUENCE [LARGE SCALE GENOMIC DNA]</scope>
</reference>
<evidence type="ECO:0000313" key="1">
    <source>
        <dbReference type="EMBL" id="KAL2512642.1"/>
    </source>
</evidence>
<name>A0ABD1TIU5_9LAMI</name>
<evidence type="ECO:0000313" key="2">
    <source>
        <dbReference type="Proteomes" id="UP001604336"/>
    </source>
</evidence>
<protein>
    <submittedName>
        <fullName evidence="1">Uncharacterized protein</fullName>
    </submittedName>
</protein>
<organism evidence="1 2">
    <name type="scientific">Abeliophyllum distichum</name>
    <dbReference type="NCBI Taxonomy" id="126358"/>
    <lineage>
        <taxon>Eukaryota</taxon>
        <taxon>Viridiplantae</taxon>
        <taxon>Streptophyta</taxon>
        <taxon>Embryophyta</taxon>
        <taxon>Tracheophyta</taxon>
        <taxon>Spermatophyta</taxon>
        <taxon>Magnoliopsida</taxon>
        <taxon>eudicotyledons</taxon>
        <taxon>Gunneridae</taxon>
        <taxon>Pentapetalae</taxon>
        <taxon>asterids</taxon>
        <taxon>lamiids</taxon>
        <taxon>Lamiales</taxon>
        <taxon>Oleaceae</taxon>
        <taxon>Forsythieae</taxon>
        <taxon>Abeliophyllum</taxon>
    </lineage>
</organism>
<gene>
    <name evidence="1" type="ORF">Adt_18242</name>
</gene>
<dbReference type="AlphaFoldDB" id="A0ABD1TIU5"/>
<sequence>MGVLICLSLVVANPSHESSVLVESVNSDASSSMVLRLLNIQASYSHHGKLIKLDLLMNGTAYNIKSFEKMLKKYEFSSSHSYRVPGPSERITGSDPREVIVYCDSMTADLRFPLHSLFVSFFN</sequence>